<name>A0A1I7SWZ9_BURXY</name>
<keyword evidence="4" id="KW-1015">Disulfide bond</keyword>
<keyword evidence="5" id="KW-0325">Glycoprotein</keyword>
<dbReference type="PANTHER" id="PTHR23301">
    <property type="entry name" value="CHITIN BINDING PERITROPHIN-A"/>
    <property type="match status" value="1"/>
</dbReference>
<evidence type="ECO:0000313" key="11">
    <source>
        <dbReference type="WBParaSite" id="BXY_1758200.1"/>
    </source>
</evidence>
<dbReference type="Proteomes" id="UP000659654">
    <property type="component" value="Unassembled WGS sequence"/>
</dbReference>
<evidence type="ECO:0000256" key="5">
    <source>
        <dbReference type="ARBA" id="ARBA00023180"/>
    </source>
</evidence>
<dbReference type="OrthoDB" id="5914859at2759"/>
<dbReference type="PANTHER" id="PTHR23301:SF0">
    <property type="entry name" value="CHITIN-BINDING TYPE-2 DOMAIN-CONTAINING PROTEIN-RELATED"/>
    <property type="match status" value="1"/>
</dbReference>
<feature type="signal peptide" evidence="6">
    <location>
        <begin position="1"/>
        <end position="17"/>
    </location>
</feature>
<feature type="chain" id="PRO_5036308838" evidence="6">
    <location>
        <begin position="18"/>
        <end position="210"/>
    </location>
</feature>
<organism evidence="9 11">
    <name type="scientific">Bursaphelenchus xylophilus</name>
    <name type="common">Pinewood nematode worm</name>
    <name type="synonym">Aphelenchoides xylophilus</name>
    <dbReference type="NCBI Taxonomy" id="6326"/>
    <lineage>
        <taxon>Eukaryota</taxon>
        <taxon>Metazoa</taxon>
        <taxon>Ecdysozoa</taxon>
        <taxon>Nematoda</taxon>
        <taxon>Chromadorea</taxon>
        <taxon>Rhabditida</taxon>
        <taxon>Tylenchina</taxon>
        <taxon>Tylenchomorpha</taxon>
        <taxon>Aphelenchoidea</taxon>
        <taxon>Aphelenchoididae</taxon>
        <taxon>Bursaphelenchus</taxon>
    </lineage>
</organism>
<dbReference type="AlphaFoldDB" id="A0A1I7SWZ9"/>
<dbReference type="InterPro" id="IPR002557">
    <property type="entry name" value="Chitin-bd_dom"/>
</dbReference>
<keyword evidence="3" id="KW-0677">Repeat</keyword>
<dbReference type="EMBL" id="CAJFCV020000002">
    <property type="protein sequence ID" value="CAG9100078.1"/>
    <property type="molecule type" value="Genomic_DNA"/>
</dbReference>
<evidence type="ECO:0000313" key="8">
    <source>
        <dbReference type="EMBL" id="CAD5216718.1"/>
    </source>
</evidence>
<evidence type="ECO:0000259" key="7">
    <source>
        <dbReference type="PROSITE" id="PS50940"/>
    </source>
</evidence>
<dbReference type="Gene3D" id="2.170.140.10">
    <property type="entry name" value="Chitin binding domain"/>
    <property type="match status" value="2"/>
</dbReference>
<dbReference type="Proteomes" id="UP000095284">
    <property type="component" value="Unplaced"/>
</dbReference>
<dbReference type="PROSITE" id="PS50940">
    <property type="entry name" value="CHIT_BIND_II"/>
    <property type="match status" value="2"/>
</dbReference>
<feature type="domain" description="Chitin-binding type-2" evidence="7">
    <location>
        <begin position="18"/>
        <end position="77"/>
    </location>
</feature>
<dbReference type="WBParaSite" id="BXY_1758200.1">
    <property type="protein sequence ID" value="BXY_1758200.1"/>
    <property type="gene ID" value="BXY_1758200"/>
</dbReference>
<dbReference type="SMART" id="SM00494">
    <property type="entry name" value="ChtBD2"/>
    <property type="match status" value="2"/>
</dbReference>
<sequence length="210" mass="23861">MFKFLVFSLAFLPTSSATRYCQSKGDGFYSIAEDSCSQKFYECRGNRTFTRSCPGDLFYRQEAERCDAKELNPFCDSQGITGKDGKFVIKLDEFCLMRGNGKYSIRVVKKELRTSRNNYADPIVCRPSDEFKYQLKFPGRCTEIYWQCVHGRALQLSCPYGLKFNVVSDSCDHKQLVKDCNLEPQNDTISLGNGGKVTVKCLNGRFAGKL</sequence>
<dbReference type="InterPro" id="IPR036508">
    <property type="entry name" value="Chitin-bd_dom_sf"/>
</dbReference>
<evidence type="ECO:0000313" key="10">
    <source>
        <dbReference type="Proteomes" id="UP000659654"/>
    </source>
</evidence>
<dbReference type="SUPFAM" id="SSF57625">
    <property type="entry name" value="Invertebrate chitin-binding proteins"/>
    <property type="match status" value="2"/>
</dbReference>
<evidence type="ECO:0000256" key="6">
    <source>
        <dbReference type="SAM" id="SignalP"/>
    </source>
</evidence>
<keyword evidence="1" id="KW-0147">Chitin-binding</keyword>
<feature type="domain" description="Chitin-binding type-2" evidence="7">
    <location>
        <begin position="122"/>
        <end position="182"/>
    </location>
</feature>
<gene>
    <name evidence="8" type="ORF">BXYJ_LOCUS4675</name>
</gene>
<reference evidence="8" key="2">
    <citation type="submission" date="2020-09" db="EMBL/GenBank/DDBJ databases">
        <authorList>
            <person name="Kikuchi T."/>
        </authorList>
    </citation>
    <scope>NUCLEOTIDE SEQUENCE</scope>
    <source>
        <strain evidence="8">Ka4C1</strain>
    </source>
</reference>
<dbReference type="GO" id="GO:0008061">
    <property type="term" value="F:chitin binding"/>
    <property type="evidence" value="ECO:0007669"/>
    <property type="project" value="UniProtKB-KW"/>
</dbReference>
<protein>
    <submittedName>
        <fullName evidence="8">(pine wood nematode) hypothetical protein</fullName>
    </submittedName>
</protein>
<accession>A0A1I7SWZ9</accession>
<dbReference type="Proteomes" id="UP000582659">
    <property type="component" value="Unassembled WGS sequence"/>
</dbReference>
<dbReference type="EMBL" id="CAJFDI010000002">
    <property type="protein sequence ID" value="CAD5216718.1"/>
    <property type="molecule type" value="Genomic_DNA"/>
</dbReference>
<evidence type="ECO:0000313" key="9">
    <source>
        <dbReference type="Proteomes" id="UP000095284"/>
    </source>
</evidence>
<dbReference type="Pfam" id="PF01607">
    <property type="entry name" value="CBM_14"/>
    <property type="match status" value="2"/>
</dbReference>
<evidence type="ECO:0000256" key="2">
    <source>
        <dbReference type="ARBA" id="ARBA00022729"/>
    </source>
</evidence>
<dbReference type="InterPro" id="IPR051940">
    <property type="entry name" value="Chitin_bind-dev_reg"/>
</dbReference>
<proteinExistence type="predicted"/>
<evidence type="ECO:0000256" key="4">
    <source>
        <dbReference type="ARBA" id="ARBA00023157"/>
    </source>
</evidence>
<keyword evidence="10" id="KW-1185">Reference proteome</keyword>
<reference evidence="11" key="1">
    <citation type="submission" date="2016-11" db="UniProtKB">
        <authorList>
            <consortium name="WormBaseParasite"/>
        </authorList>
    </citation>
    <scope>IDENTIFICATION</scope>
</reference>
<evidence type="ECO:0000256" key="3">
    <source>
        <dbReference type="ARBA" id="ARBA00022737"/>
    </source>
</evidence>
<dbReference type="GO" id="GO:0005576">
    <property type="term" value="C:extracellular region"/>
    <property type="evidence" value="ECO:0007669"/>
    <property type="project" value="InterPro"/>
</dbReference>
<evidence type="ECO:0000256" key="1">
    <source>
        <dbReference type="ARBA" id="ARBA00022669"/>
    </source>
</evidence>
<keyword evidence="2 6" id="KW-0732">Signal</keyword>